<reference evidence="5" key="1">
    <citation type="submission" date="2021-03" db="EMBL/GenBank/DDBJ databases">
        <title>Whole genome sequence of Streptomyces bomunensis MMS17-BM035.</title>
        <authorList>
            <person name="Lee J.H."/>
        </authorList>
    </citation>
    <scope>NUCLEOTIDE SEQUENCE</scope>
    <source>
        <strain evidence="5">MMS17-BM035</strain>
    </source>
</reference>
<dbReference type="AlphaFoldDB" id="A0A940MBX1"/>
<organism evidence="5 6">
    <name type="scientific">Streptomyces montanisoli</name>
    <dbReference type="NCBI Taxonomy" id="2798581"/>
    <lineage>
        <taxon>Bacteria</taxon>
        <taxon>Bacillati</taxon>
        <taxon>Actinomycetota</taxon>
        <taxon>Actinomycetes</taxon>
        <taxon>Kitasatosporales</taxon>
        <taxon>Streptomycetaceae</taxon>
        <taxon>Streptomyces</taxon>
    </lineage>
</organism>
<dbReference type="SUPFAM" id="SSF52833">
    <property type="entry name" value="Thioredoxin-like"/>
    <property type="match status" value="1"/>
</dbReference>
<keyword evidence="6" id="KW-1185">Reference proteome</keyword>
<feature type="domain" description="Glutaredoxin" evidence="4">
    <location>
        <begin position="71"/>
        <end position="126"/>
    </location>
</feature>
<dbReference type="Proteomes" id="UP000670475">
    <property type="component" value="Unassembled WGS sequence"/>
</dbReference>
<feature type="chain" id="PRO_5037933948" description="Glutaredoxin domain-containing protein" evidence="3">
    <location>
        <begin position="20"/>
        <end position="145"/>
    </location>
</feature>
<gene>
    <name evidence="5" type="ORF">JFN87_08750</name>
</gene>
<dbReference type="RefSeq" id="WP_209339355.1">
    <property type="nucleotide sequence ID" value="NZ_JAGIQL010000024.1"/>
</dbReference>
<evidence type="ECO:0000313" key="5">
    <source>
        <dbReference type="EMBL" id="MBP0457586.1"/>
    </source>
</evidence>
<dbReference type="Pfam" id="PF00462">
    <property type="entry name" value="Glutaredoxin"/>
    <property type="match status" value="1"/>
</dbReference>
<evidence type="ECO:0000256" key="1">
    <source>
        <dbReference type="SAM" id="MobiDB-lite"/>
    </source>
</evidence>
<keyword evidence="3" id="KW-0732">Signal</keyword>
<evidence type="ECO:0000256" key="3">
    <source>
        <dbReference type="SAM" id="SignalP"/>
    </source>
</evidence>
<proteinExistence type="predicted"/>
<sequence length="145" mass="15862">MRRVWGIPALFVLCGAVFAAGMAFGGTPAAAIAPFVAFVLLAALQSPLAFPRSIGAAEAQRRSASDGRPIVFWRPGCMYCIRLRMRLGRRARQLHWVNIWLDPDAAATVRAANEGNETVPTVLVADRPHTNPDPQWVRDQLSRTA</sequence>
<accession>A0A940MBX1</accession>
<dbReference type="Gene3D" id="3.40.30.10">
    <property type="entry name" value="Glutaredoxin"/>
    <property type="match status" value="1"/>
</dbReference>
<dbReference type="InterPro" id="IPR036249">
    <property type="entry name" value="Thioredoxin-like_sf"/>
</dbReference>
<feature type="transmembrane region" description="Helical" evidence="2">
    <location>
        <begin position="29"/>
        <end position="50"/>
    </location>
</feature>
<dbReference type="EMBL" id="JAGIQL010000024">
    <property type="protein sequence ID" value="MBP0457586.1"/>
    <property type="molecule type" value="Genomic_DNA"/>
</dbReference>
<evidence type="ECO:0000313" key="6">
    <source>
        <dbReference type="Proteomes" id="UP000670475"/>
    </source>
</evidence>
<feature type="signal peptide" evidence="3">
    <location>
        <begin position="1"/>
        <end position="19"/>
    </location>
</feature>
<dbReference type="InterPro" id="IPR002109">
    <property type="entry name" value="Glutaredoxin"/>
</dbReference>
<comment type="caution">
    <text evidence="5">The sequence shown here is derived from an EMBL/GenBank/DDBJ whole genome shotgun (WGS) entry which is preliminary data.</text>
</comment>
<keyword evidence="2" id="KW-0812">Transmembrane</keyword>
<evidence type="ECO:0000259" key="4">
    <source>
        <dbReference type="Pfam" id="PF00462"/>
    </source>
</evidence>
<evidence type="ECO:0000256" key="2">
    <source>
        <dbReference type="SAM" id="Phobius"/>
    </source>
</evidence>
<feature type="region of interest" description="Disordered" evidence="1">
    <location>
        <begin position="125"/>
        <end position="145"/>
    </location>
</feature>
<protein>
    <recommendedName>
        <fullName evidence="4">Glutaredoxin domain-containing protein</fullName>
    </recommendedName>
</protein>
<keyword evidence="2" id="KW-1133">Transmembrane helix</keyword>
<name>A0A940MBX1_9ACTN</name>
<keyword evidence="2" id="KW-0472">Membrane</keyword>